<sequence>MIAYNICFIRQGNSFLLLNREFPSWMGCWNGVGGKLEKHESPRPSMIREIGEETGLSESEYRLEYKGLVSWTVDRHRFGGMYLYVAGVSEDAEYRTPVKTAEGILDWKAMEWILHPDNRGIAASIPAIMKYLFEPSPYHHHCTYLDGKLAAVSSEAIDAATEDSVKMEEYVKSFEFSHAVK</sequence>
<dbReference type="InterPro" id="IPR015797">
    <property type="entry name" value="NUDIX_hydrolase-like_dom_sf"/>
</dbReference>
<dbReference type="Pfam" id="PF00293">
    <property type="entry name" value="NUDIX"/>
    <property type="match status" value="1"/>
</dbReference>
<evidence type="ECO:0000313" key="3">
    <source>
        <dbReference type="Proteomes" id="UP000031967"/>
    </source>
</evidence>
<dbReference type="PROSITE" id="PS51462">
    <property type="entry name" value="NUDIX"/>
    <property type="match status" value="1"/>
</dbReference>
<name>A0ABR5AMU1_9BACL</name>
<protein>
    <recommendedName>
        <fullName evidence="1">Nudix hydrolase domain-containing protein</fullName>
    </recommendedName>
</protein>
<feature type="domain" description="Nudix hydrolase" evidence="1">
    <location>
        <begin position="1"/>
        <end position="134"/>
    </location>
</feature>
<reference evidence="2 3" key="1">
    <citation type="submission" date="2014-12" db="EMBL/GenBank/DDBJ databases">
        <title>Draft genome sequence of Paenibacillus kamchatkensis strain B-2647.</title>
        <authorList>
            <person name="Karlyshev A.V."/>
            <person name="Kudryashova E.B."/>
        </authorList>
    </citation>
    <scope>NUCLEOTIDE SEQUENCE [LARGE SCALE GENOMIC DNA]</scope>
    <source>
        <strain evidence="2 3">VKM B-2647</strain>
    </source>
</reference>
<dbReference type="CDD" id="cd18886">
    <property type="entry name" value="NUDIX_MutT_Nudt1"/>
    <property type="match status" value="1"/>
</dbReference>
<dbReference type="Proteomes" id="UP000031967">
    <property type="component" value="Unassembled WGS sequence"/>
</dbReference>
<dbReference type="Gene3D" id="3.90.79.10">
    <property type="entry name" value="Nucleoside Triphosphate Pyrophosphohydrolase"/>
    <property type="match status" value="1"/>
</dbReference>
<evidence type="ECO:0000259" key="1">
    <source>
        <dbReference type="PROSITE" id="PS51462"/>
    </source>
</evidence>
<accession>A0ABR5AMU1</accession>
<gene>
    <name evidence="2" type="ORF">SD70_01740</name>
</gene>
<organism evidence="2 3">
    <name type="scientific">Gordoniibacillus kamchatkensis</name>
    <dbReference type="NCBI Taxonomy" id="1590651"/>
    <lineage>
        <taxon>Bacteria</taxon>
        <taxon>Bacillati</taxon>
        <taxon>Bacillota</taxon>
        <taxon>Bacilli</taxon>
        <taxon>Bacillales</taxon>
        <taxon>Paenibacillaceae</taxon>
        <taxon>Gordoniibacillus</taxon>
    </lineage>
</organism>
<comment type="caution">
    <text evidence="2">The sequence shown here is derived from an EMBL/GenBank/DDBJ whole genome shotgun (WGS) entry which is preliminary data.</text>
</comment>
<proteinExistence type="predicted"/>
<dbReference type="SUPFAM" id="SSF55811">
    <property type="entry name" value="Nudix"/>
    <property type="match status" value="1"/>
</dbReference>
<evidence type="ECO:0000313" key="2">
    <source>
        <dbReference type="EMBL" id="KIL42277.1"/>
    </source>
</evidence>
<dbReference type="EMBL" id="JXAK01000002">
    <property type="protein sequence ID" value="KIL42277.1"/>
    <property type="molecule type" value="Genomic_DNA"/>
</dbReference>
<dbReference type="RefSeq" id="WP_041045037.1">
    <property type="nucleotide sequence ID" value="NZ_JXAK01000002.1"/>
</dbReference>
<dbReference type="InterPro" id="IPR000086">
    <property type="entry name" value="NUDIX_hydrolase_dom"/>
</dbReference>
<keyword evidence="3" id="KW-1185">Reference proteome</keyword>